<dbReference type="GO" id="GO:0061630">
    <property type="term" value="F:ubiquitin protein ligase activity"/>
    <property type="evidence" value="ECO:0007669"/>
    <property type="project" value="InterPro"/>
</dbReference>
<dbReference type="AlphaFoldDB" id="A0A7R9QDW4"/>
<gene>
    <name evidence="1" type="ORF">ONB1V03_LOCUS3397</name>
</gene>
<evidence type="ECO:0000313" key="2">
    <source>
        <dbReference type="Proteomes" id="UP000728032"/>
    </source>
</evidence>
<dbReference type="EMBL" id="CAJPVJ010000994">
    <property type="protein sequence ID" value="CAG2163833.1"/>
    <property type="molecule type" value="Genomic_DNA"/>
</dbReference>
<dbReference type="GO" id="GO:0042415">
    <property type="term" value="P:norepinephrine metabolic process"/>
    <property type="evidence" value="ECO:0007669"/>
    <property type="project" value="TreeGrafter"/>
</dbReference>
<dbReference type="PANTHER" id="PTHR46717:SF1">
    <property type="entry name" value="E3 UBIQUITIN-PROTEIN LIGASE RNF180"/>
    <property type="match status" value="1"/>
</dbReference>
<keyword evidence="2" id="KW-1185">Reference proteome</keyword>
<dbReference type="GO" id="GO:0000209">
    <property type="term" value="P:protein polyubiquitination"/>
    <property type="evidence" value="ECO:0007669"/>
    <property type="project" value="InterPro"/>
</dbReference>
<dbReference type="Proteomes" id="UP000728032">
    <property type="component" value="Unassembled WGS sequence"/>
</dbReference>
<dbReference type="GO" id="GO:0032436">
    <property type="term" value="P:positive regulation of proteasomal ubiquitin-dependent protein catabolic process"/>
    <property type="evidence" value="ECO:0007669"/>
    <property type="project" value="TreeGrafter"/>
</dbReference>
<organism evidence="1">
    <name type="scientific">Oppiella nova</name>
    <dbReference type="NCBI Taxonomy" id="334625"/>
    <lineage>
        <taxon>Eukaryota</taxon>
        <taxon>Metazoa</taxon>
        <taxon>Ecdysozoa</taxon>
        <taxon>Arthropoda</taxon>
        <taxon>Chelicerata</taxon>
        <taxon>Arachnida</taxon>
        <taxon>Acari</taxon>
        <taxon>Acariformes</taxon>
        <taxon>Sarcoptiformes</taxon>
        <taxon>Oribatida</taxon>
        <taxon>Brachypylina</taxon>
        <taxon>Oppioidea</taxon>
        <taxon>Oppiidae</taxon>
        <taxon>Oppiella</taxon>
    </lineage>
</organism>
<dbReference type="GO" id="GO:0031624">
    <property type="term" value="F:ubiquitin conjugating enzyme binding"/>
    <property type="evidence" value="ECO:0007669"/>
    <property type="project" value="TreeGrafter"/>
</dbReference>
<dbReference type="InterPro" id="IPR033263">
    <property type="entry name" value="RNF180"/>
</dbReference>
<protein>
    <submittedName>
        <fullName evidence="1">Uncharacterized protein</fullName>
    </submittedName>
</protein>
<dbReference type="PANTHER" id="PTHR46717">
    <property type="entry name" value="E3 UBIQUITIN-PROTEIN LIGASE RNF180"/>
    <property type="match status" value="1"/>
</dbReference>
<dbReference type="EMBL" id="OC915819">
    <property type="protein sequence ID" value="CAD7642065.1"/>
    <property type="molecule type" value="Genomic_DNA"/>
</dbReference>
<dbReference type="GO" id="GO:0005789">
    <property type="term" value="C:endoplasmic reticulum membrane"/>
    <property type="evidence" value="ECO:0007669"/>
    <property type="project" value="TreeGrafter"/>
</dbReference>
<proteinExistence type="predicted"/>
<dbReference type="GO" id="GO:0042428">
    <property type="term" value="P:serotonin metabolic process"/>
    <property type="evidence" value="ECO:0007669"/>
    <property type="project" value="TreeGrafter"/>
</dbReference>
<sequence length="67" mass="7839">MTDWMREQVDVNEWTKGRLVCPTDGCHQRIGSFDFINGHKCRCRSYVLPNIQIIKSRVDKQMAKNIA</sequence>
<name>A0A7R9QDW4_9ACAR</name>
<evidence type="ECO:0000313" key="1">
    <source>
        <dbReference type="EMBL" id="CAD7642065.1"/>
    </source>
</evidence>
<reference evidence="1" key="1">
    <citation type="submission" date="2020-11" db="EMBL/GenBank/DDBJ databases">
        <authorList>
            <person name="Tran Van P."/>
        </authorList>
    </citation>
    <scope>NUCLEOTIDE SEQUENCE</scope>
</reference>
<dbReference type="OrthoDB" id="2017893at2759"/>
<accession>A0A7R9QDW4</accession>